<dbReference type="AlphaFoldDB" id="A0A521F019"/>
<reference evidence="2 3" key="1">
    <citation type="submission" date="2017-05" db="EMBL/GenBank/DDBJ databases">
        <authorList>
            <person name="Varghese N."/>
            <person name="Submissions S."/>
        </authorList>
    </citation>
    <scope>NUCLEOTIDE SEQUENCE [LARGE SCALE GENOMIC DNA]</scope>
    <source>
        <strain evidence="2 3">DSM 19382</strain>
    </source>
</reference>
<dbReference type="OrthoDB" id="8079725at2"/>
<dbReference type="Proteomes" id="UP000468990">
    <property type="component" value="Unassembled WGS sequence"/>
</dbReference>
<evidence type="ECO:0000313" key="3">
    <source>
        <dbReference type="Proteomes" id="UP000317289"/>
    </source>
</evidence>
<protein>
    <submittedName>
        <fullName evidence="2">Uncharacterized protein</fullName>
    </submittedName>
</protein>
<dbReference type="RefSeq" id="WP_142452129.1">
    <property type="nucleotide sequence ID" value="NZ_FXTA01000006.1"/>
</dbReference>
<evidence type="ECO:0000313" key="1">
    <source>
        <dbReference type="EMBL" id="MRX69353.1"/>
    </source>
</evidence>
<evidence type="ECO:0000313" key="4">
    <source>
        <dbReference type="Proteomes" id="UP000468990"/>
    </source>
</evidence>
<accession>A0A521F019</accession>
<dbReference type="EMBL" id="FXTA01000006">
    <property type="protein sequence ID" value="SMO89416.1"/>
    <property type="molecule type" value="Genomic_DNA"/>
</dbReference>
<dbReference type="Proteomes" id="UP000317289">
    <property type="component" value="Unassembled WGS sequence"/>
</dbReference>
<reference evidence="1 4" key="2">
    <citation type="submission" date="2019-11" db="EMBL/GenBank/DDBJ databases">
        <title>Flavobacterium resistens genome.</title>
        <authorList>
            <person name="Wilson V.M."/>
            <person name="Newman J.D."/>
        </authorList>
    </citation>
    <scope>NUCLEOTIDE SEQUENCE [LARGE SCALE GENOMIC DNA]</scope>
    <source>
        <strain evidence="1 4">DSM 19382</strain>
    </source>
</reference>
<keyword evidence="4" id="KW-1185">Reference proteome</keyword>
<proteinExistence type="predicted"/>
<dbReference type="EMBL" id="WKKG01000008">
    <property type="protein sequence ID" value="MRX69353.1"/>
    <property type="molecule type" value="Genomic_DNA"/>
</dbReference>
<sequence length="126" mass="14487">MTSKYILKLNNEIIGYTKFEFSDVPMGVIHGKVILEGIESPYNFFKDHCTKFDVQINSDYPEDEFIATVIIPQLEVFLENGKKLKGWGGSISGVGKDDFEIQFCGITSEVMQTEFNHHFLKYYSKK</sequence>
<name>A0A521F019_9FLAO</name>
<evidence type="ECO:0000313" key="2">
    <source>
        <dbReference type="EMBL" id="SMO89416.1"/>
    </source>
</evidence>
<gene>
    <name evidence="1" type="ORF">GJU42_15380</name>
    <name evidence="2" type="ORF">SAMN06265349_10649</name>
</gene>
<organism evidence="2 3">
    <name type="scientific">Flavobacterium resistens</name>
    <dbReference type="NCBI Taxonomy" id="443612"/>
    <lineage>
        <taxon>Bacteria</taxon>
        <taxon>Pseudomonadati</taxon>
        <taxon>Bacteroidota</taxon>
        <taxon>Flavobacteriia</taxon>
        <taxon>Flavobacteriales</taxon>
        <taxon>Flavobacteriaceae</taxon>
        <taxon>Flavobacterium</taxon>
    </lineage>
</organism>